<organism evidence="1 2">
    <name type="scientific">Ectocarpus siliculosus</name>
    <name type="common">Brown alga</name>
    <name type="synonym">Conferva siliculosa</name>
    <dbReference type="NCBI Taxonomy" id="2880"/>
    <lineage>
        <taxon>Eukaryota</taxon>
        <taxon>Sar</taxon>
        <taxon>Stramenopiles</taxon>
        <taxon>Ochrophyta</taxon>
        <taxon>PX clade</taxon>
        <taxon>Phaeophyceae</taxon>
        <taxon>Ectocarpales</taxon>
        <taxon>Ectocarpaceae</taxon>
        <taxon>Ectocarpus</taxon>
    </lineage>
</organism>
<dbReference type="InParanoid" id="D8LG27"/>
<reference evidence="1 2" key="1">
    <citation type="journal article" date="2010" name="Nature">
        <title>The Ectocarpus genome and the independent evolution of multicellularity in brown algae.</title>
        <authorList>
            <person name="Cock J.M."/>
            <person name="Sterck L."/>
            <person name="Rouze P."/>
            <person name="Scornet D."/>
            <person name="Allen A.E."/>
            <person name="Amoutzias G."/>
            <person name="Anthouard V."/>
            <person name="Artiguenave F."/>
            <person name="Aury J.M."/>
            <person name="Badger J.H."/>
            <person name="Beszteri B."/>
            <person name="Billiau K."/>
            <person name="Bonnet E."/>
            <person name="Bothwell J.H."/>
            <person name="Bowler C."/>
            <person name="Boyen C."/>
            <person name="Brownlee C."/>
            <person name="Carrano C.J."/>
            <person name="Charrier B."/>
            <person name="Cho G.Y."/>
            <person name="Coelho S.M."/>
            <person name="Collen J."/>
            <person name="Corre E."/>
            <person name="Da Silva C."/>
            <person name="Delage L."/>
            <person name="Delaroque N."/>
            <person name="Dittami S.M."/>
            <person name="Doulbeau S."/>
            <person name="Elias M."/>
            <person name="Farnham G."/>
            <person name="Gachon C.M."/>
            <person name="Gschloessl B."/>
            <person name="Heesch S."/>
            <person name="Jabbari K."/>
            <person name="Jubin C."/>
            <person name="Kawai H."/>
            <person name="Kimura K."/>
            <person name="Kloareg B."/>
            <person name="Kupper F.C."/>
            <person name="Lang D."/>
            <person name="Le Bail A."/>
            <person name="Leblanc C."/>
            <person name="Lerouge P."/>
            <person name="Lohr M."/>
            <person name="Lopez P.J."/>
            <person name="Martens C."/>
            <person name="Maumus F."/>
            <person name="Michel G."/>
            <person name="Miranda-Saavedra D."/>
            <person name="Morales J."/>
            <person name="Moreau H."/>
            <person name="Motomura T."/>
            <person name="Nagasato C."/>
            <person name="Napoli C.A."/>
            <person name="Nelson D.R."/>
            <person name="Nyvall-Collen P."/>
            <person name="Peters A.F."/>
            <person name="Pommier C."/>
            <person name="Potin P."/>
            <person name="Poulain J."/>
            <person name="Quesneville H."/>
            <person name="Read B."/>
            <person name="Rensing S.A."/>
            <person name="Ritter A."/>
            <person name="Rousvoal S."/>
            <person name="Samanta M."/>
            <person name="Samson G."/>
            <person name="Schroeder D.C."/>
            <person name="Segurens B."/>
            <person name="Strittmatter M."/>
            <person name="Tonon T."/>
            <person name="Tregear J.W."/>
            <person name="Valentin K."/>
            <person name="von Dassow P."/>
            <person name="Yamagishi T."/>
            <person name="Van de Peer Y."/>
            <person name="Wincker P."/>
        </authorList>
    </citation>
    <scope>NUCLEOTIDE SEQUENCE [LARGE SCALE GENOMIC DNA]</scope>
    <source>
        <strain evidence="2">Ec32 / CCAP1310/4</strain>
    </source>
</reference>
<dbReference type="STRING" id="2880.D8LG27"/>
<accession>D8LG27</accession>
<dbReference type="InterPro" id="IPR023614">
    <property type="entry name" value="Porin_dom_sf"/>
</dbReference>
<dbReference type="AlphaFoldDB" id="D8LG27"/>
<protein>
    <submittedName>
        <fullName evidence="1">Voltage dependent anion channel</fullName>
    </submittedName>
</protein>
<dbReference type="PANTHER" id="PTHR11743:SF70">
    <property type="entry name" value="GH26960P-RELATED"/>
    <property type="match status" value="1"/>
</dbReference>
<evidence type="ECO:0000313" key="2">
    <source>
        <dbReference type="Proteomes" id="UP000002630"/>
    </source>
</evidence>
<dbReference type="GO" id="GO:0005741">
    <property type="term" value="C:mitochondrial outer membrane"/>
    <property type="evidence" value="ECO:0007669"/>
    <property type="project" value="InterPro"/>
</dbReference>
<dbReference type="OMA" id="RTSTCMA"/>
<dbReference type="GO" id="GO:0008308">
    <property type="term" value="F:voltage-gated monoatomic anion channel activity"/>
    <property type="evidence" value="ECO:0007669"/>
    <property type="project" value="InterPro"/>
</dbReference>
<dbReference type="PANTHER" id="PTHR11743">
    <property type="entry name" value="VOLTAGE-DEPENDENT ANION-SELECTIVE CHANNEL"/>
    <property type="match status" value="1"/>
</dbReference>
<dbReference type="OrthoDB" id="7827681at2759"/>
<dbReference type="Proteomes" id="UP000002630">
    <property type="component" value="Linkage Group LG23"/>
</dbReference>
<dbReference type="InterPro" id="IPR027246">
    <property type="entry name" value="Porin_Euk/Tom40"/>
</dbReference>
<keyword evidence="2" id="KW-1185">Reference proteome</keyword>
<dbReference type="Gene3D" id="2.40.160.10">
    <property type="entry name" value="Porin"/>
    <property type="match status" value="1"/>
</dbReference>
<evidence type="ECO:0000313" key="1">
    <source>
        <dbReference type="EMBL" id="CBN78926.1"/>
    </source>
</evidence>
<dbReference type="InterPro" id="IPR001925">
    <property type="entry name" value="Porin_Euk"/>
</dbReference>
<proteinExistence type="predicted"/>
<dbReference type="EMBL" id="FN648120">
    <property type="protein sequence ID" value="CBN78926.1"/>
    <property type="molecule type" value="Genomic_DNA"/>
</dbReference>
<dbReference type="EMBL" id="FN649748">
    <property type="protein sequence ID" value="CBN78926.1"/>
    <property type="molecule type" value="Genomic_DNA"/>
</dbReference>
<name>D8LG27_ECTSI</name>
<dbReference type="Pfam" id="PF01459">
    <property type="entry name" value="Porin_3"/>
    <property type="match status" value="1"/>
</dbReference>
<dbReference type="eggNOG" id="ENOG502SGUK">
    <property type="taxonomic scope" value="Eukaryota"/>
</dbReference>
<gene>
    <name evidence="1" type="primary">VDAC</name>
    <name evidence="1" type="ORF">Esi_0157_0005</name>
</gene>
<sequence>MMCHPSICGDPICTPTACWFAARSGATHTARTLRPRSTGSLFPHISASKMVVFYNDLNKVARDILSDDYNLKRTLKMKHTTPHGVTVTAKSEHSKGVNGALEAKFFHAKSGVSIDKAKLNPDGSMGLEASRRDVAKNVKLVAKVNDVLKGEVSMEHTVGKSSSRATLDVEGNWMRTSTCMAVGSSLLVGAQGDFIVGAPKDSALKSYSVGAATGGSRWGASLTCTNAMQTFNASGYYILQPNLVGSVMAVTTPEKSETSFEAGVRYQCNPKTTVRAKMNSNGLVQACAVNRCADKVAITVTAAAAKNDTTPKFGLLCALG</sequence>